<dbReference type="InterPro" id="IPR024418">
    <property type="entry name" value="DUF3862"/>
</dbReference>
<evidence type="ECO:0000313" key="4">
    <source>
        <dbReference type="EMBL" id="MDT2254343.1"/>
    </source>
</evidence>
<reference evidence="4" key="1">
    <citation type="journal article" date="2023" name="J. Vet. Diagn. Invest.">
        <title>Oxytetracycline-resistant Paenibacillus larvae identified in commercial beekeeping operations in Saskatchewan using pooled honey sampling.</title>
        <authorList>
            <person name="Obshta O."/>
            <person name="Zabrodski M.W."/>
            <person name="Soomro T."/>
            <person name="Wilson G."/>
            <person name="Masood F."/>
            <person name="Thebeau J."/>
            <person name="Silva M.C.B."/>
            <person name="Biganski S."/>
            <person name="Kozii I.V."/>
            <person name="Koziy R.V."/>
            <person name="Raza M.F."/>
            <person name="Jose M.S."/>
            <person name="Simko E."/>
            <person name="Wood S.C."/>
        </authorList>
    </citation>
    <scope>NUCLEOTIDE SEQUENCE</scope>
    <source>
        <strain evidence="4">PL001</strain>
    </source>
</reference>
<accession>A0AAP5JYF7</accession>
<name>A0AAP5JYF7_9BACL</name>
<dbReference type="EMBL" id="JARQGV010000005">
    <property type="protein sequence ID" value="MDT2254343.1"/>
    <property type="molecule type" value="Genomic_DNA"/>
</dbReference>
<feature type="chain" id="PRO_5042855240" evidence="3">
    <location>
        <begin position="19"/>
        <end position="152"/>
    </location>
</feature>
<evidence type="ECO:0000256" key="3">
    <source>
        <dbReference type="SAM" id="SignalP"/>
    </source>
</evidence>
<protein>
    <submittedName>
        <fullName evidence="4">DUF3862 domain-containing protein</fullName>
    </submittedName>
</protein>
<feature type="region of interest" description="Disordered" evidence="2">
    <location>
        <begin position="25"/>
        <end position="83"/>
    </location>
</feature>
<dbReference type="Gene3D" id="3.30.1450.10">
    <property type="match status" value="1"/>
</dbReference>
<evidence type="ECO:0000256" key="1">
    <source>
        <dbReference type="ARBA" id="ARBA00022729"/>
    </source>
</evidence>
<dbReference type="RefSeq" id="WP_311974432.1">
    <property type="nucleotide sequence ID" value="NZ_JARQGV010000005.1"/>
</dbReference>
<gene>
    <name evidence="4" type="ORF">P7H09_24805</name>
</gene>
<organism evidence="4 5">
    <name type="scientific">Paenibacillus larvae</name>
    <dbReference type="NCBI Taxonomy" id="1464"/>
    <lineage>
        <taxon>Bacteria</taxon>
        <taxon>Bacillati</taxon>
        <taxon>Bacillota</taxon>
        <taxon>Bacilli</taxon>
        <taxon>Bacillales</taxon>
        <taxon>Paenibacillaceae</taxon>
        <taxon>Paenibacillus</taxon>
    </lineage>
</organism>
<evidence type="ECO:0000313" key="5">
    <source>
        <dbReference type="Proteomes" id="UP001259239"/>
    </source>
</evidence>
<dbReference type="Pfam" id="PF12978">
    <property type="entry name" value="DUF3862"/>
    <property type="match status" value="1"/>
</dbReference>
<dbReference type="PROSITE" id="PS51257">
    <property type="entry name" value="PROKAR_LIPOPROTEIN"/>
    <property type="match status" value="1"/>
</dbReference>
<evidence type="ECO:0000256" key="2">
    <source>
        <dbReference type="SAM" id="MobiDB-lite"/>
    </source>
</evidence>
<comment type="caution">
    <text evidence="4">The sequence shown here is derived from an EMBL/GenBank/DDBJ whole genome shotgun (WGS) entry which is preliminary data.</text>
</comment>
<sequence>MKKFLGIITIIALVGVLAACGDKETAADANKPAASEAPKASETPKASEAPKASETPKASEAPKASETPKASEAPKTEGTITKEMFDKIQNGMKYEEVKDMIGSEGELSMESGEKGSEFHMATYIWKGSDIGSNGTFTFQGGKLTSKAQIGLK</sequence>
<feature type="signal peptide" evidence="3">
    <location>
        <begin position="1"/>
        <end position="18"/>
    </location>
</feature>
<dbReference type="Proteomes" id="UP001259239">
    <property type="component" value="Unassembled WGS sequence"/>
</dbReference>
<dbReference type="AlphaFoldDB" id="A0AAP5JYF7"/>
<reference evidence="4" key="2">
    <citation type="submission" date="2023-03" db="EMBL/GenBank/DDBJ databases">
        <authorList>
            <person name="Obshta O."/>
            <person name="Zabrodski M.W."/>
            <person name="Soomro T."/>
            <person name="Wilson G."/>
            <person name="Masood F."/>
            <person name="Thebeau J."/>
            <person name="Bezerra Da Silva M.C."/>
            <person name="Raza F."/>
            <person name="Biganski S."/>
            <person name="Jose M."/>
            <person name="Camilli M."/>
            <person name="Kozii I.V."/>
            <person name="Kozii R.V."/>
            <person name="Simko E."/>
            <person name="Wood S.C."/>
        </authorList>
    </citation>
    <scope>NUCLEOTIDE SEQUENCE</scope>
    <source>
        <strain evidence="4">PL001</strain>
    </source>
</reference>
<proteinExistence type="predicted"/>
<dbReference type="InterPro" id="IPR037873">
    <property type="entry name" value="BamE-like"/>
</dbReference>
<keyword evidence="1 3" id="KW-0732">Signal</keyword>